<evidence type="ECO:0000313" key="3">
    <source>
        <dbReference type="Proteomes" id="UP000759537"/>
    </source>
</evidence>
<keyword evidence="3" id="KW-1185">Reference proteome</keyword>
<reference evidence="2" key="2">
    <citation type="journal article" date="2020" name="Nat. Commun.">
        <title>Large-scale genome sequencing of mycorrhizal fungi provides insights into the early evolution of symbiotic traits.</title>
        <authorList>
            <person name="Miyauchi S."/>
            <person name="Kiss E."/>
            <person name="Kuo A."/>
            <person name="Drula E."/>
            <person name="Kohler A."/>
            <person name="Sanchez-Garcia M."/>
            <person name="Morin E."/>
            <person name="Andreopoulos B."/>
            <person name="Barry K.W."/>
            <person name="Bonito G."/>
            <person name="Buee M."/>
            <person name="Carver A."/>
            <person name="Chen C."/>
            <person name="Cichocki N."/>
            <person name="Clum A."/>
            <person name="Culley D."/>
            <person name="Crous P.W."/>
            <person name="Fauchery L."/>
            <person name="Girlanda M."/>
            <person name="Hayes R.D."/>
            <person name="Keri Z."/>
            <person name="LaButti K."/>
            <person name="Lipzen A."/>
            <person name="Lombard V."/>
            <person name="Magnuson J."/>
            <person name="Maillard F."/>
            <person name="Murat C."/>
            <person name="Nolan M."/>
            <person name="Ohm R.A."/>
            <person name="Pangilinan J."/>
            <person name="Pereira M.F."/>
            <person name="Perotto S."/>
            <person name="Peter M."/>
            <person name="Pfister S."/>
            <person name="Riley R."/>
            <person name="Sitrit Y."/>
            <person name="Stielow J.B."/>
            <person name="Szollosi G."/>
            <person name="Zifcakova L."/>
            <person name="Stursova M."/>
            <person name="Spatafora J.W."/>
            <person name="Tedersoo L."/>
            <person name="Vaario L.M."/>
            <person name="Yamada A."/>
            <person name="Yan M."/>
            <person name="Wang P."/>
            <person name="Xu J."/>
            <person name="Bruns T."/>
            <person name="Baldrian P."/>
            <person name="Vilgalys R."/>
            <person name="Dunand C."/>
            <person name="Henrissat B."/>
            <person name="Grigoriev I.V."/>
            <person name="Hibbett D."/>
            <person name="Nagy L.G."/>
            <person name="Martin F.M."/>
        </authorList>
    </citation>
    <scope>NUCLEOTIDE SEQUENCE</scope>
    <source>
        <strain evidence="2">Prilba</strain>
    </source>
</reference>
<evidence type="ECO:0000256" key="1">
    <source>
        <dbReference type="SAM" id="MobiDB-lite"/>
    </source>
</evidence>
<protein>
    <submittedName>
        <fullName evidence="2">Uncharacterized protein</fullName>
    </submittedName>
</protein>
<comment type="caution">
    <text evidence="2">The sequence shown here is derived from an EMBL/GenBank/DDBJ whole genome shotgun (WGS) entry which is preliminary data.</text>
</comment>
<evidence type="ECO:0000313" key="2">
    <source>
        <dbReference type="EMBL" id="KAF8478002.1"/>
    </source>
</evidence>
<name>A0A9P5MSU5_9AGAM</name>
<sequence length="197" mass="21876">MNNVVWPEQHKHTLCILLQSVRKGGRCGSAWRRAQNDEDELTTGSQRFPQSRSPVQRRRAEASSRLRAHAGLARSSRGHRGERVGMNVSASFLSSTVSMVEIVEAKRGSGQWGRDGGMGEHAEIKRAAKDVEAVPGCDLWRTNVMVWCSSSALSVLEFEAGCDLWGRGGEVGDLGRGYRMTKCNKHGTLRQWRRQAV</sequence>
<feature type="compositionally biased region" description="Polar residues" evidence="1">
    <location>
        <begin position="42"/>
        <end position="54"/>
    </location>
</feature>
<organism evidence="2 3">
    <name type="scientific">Russula ochroleuca</name>
    <dbReference type="NCBI Taxonomy" id="152965"/>
    <lineage>
        <taxon>Eukaryota</taxon>
        <taxon>Fungi</taxon>
        <taxon>Dikarya</taxon>
        <taxon>Basidiomycota</taxon>
        <taxon>Agaricomycotina</taxon>
        <taxon>Agaricomycetes</taxon>
        <taxon>Russulales</taxon>
        <taxon>Russulaceae</taxon>
        <taxon>Russula</taxon>
    </lineage>
</organism>
<proteinExistence type="predicted"/>
<dbReference type="AlphaFoldDB" id="A0A9P5MSU5"/>
<dbReference type="EMBL" id="WHVB01000012">
    <property type="protein sequence ID" value="KAF8478002.1"/>
    <property type="molecule type" value="Genomic_DNA"/>
</dbReference>
<accession>A0A9P5MSU5</accession>
<dbReference type="Proteomes" id="UP000759537">
    <property type="component" value="Unassembled WGS sequence"/>
</dbReference>
<gene>
    <name evidence="2" type="ORF">DFH94DRAFT_683167</name>
</gene>
<reference evidence="2" key="1">
    <citation type="submission" date="2019-10" db="EMBL/GenBank/DDBJ databases">
        <authorList>
            <consortium name="DOE Joint Genome Institute"/>
            <person name="Kuo A."/>
            <person name="Miyauchi S."/>
            <person name="Kiss E."/>
            <person name="Drula E."/>
            <person name="Kohler A."/>
            <person name="Sanchez-Garcia M."/>
            <person name="Andreopoulos B."/>
            <person name="Barry K.W."/>
            <person name="Bonito G."/>
            <person name="Buee M."/>
            <person name="Carver A."/>
            <person name="Chen C."/>
            <person name="Cichocki N."/>
            <person name="Clum A."/>
            <person name="Culley D."/>
            <person name="Crous P.W."/>
            <person name="Fauchery L."/>
            <person name="Girlanda M."/>
            <person name="Hayes R."/>
            <person name="Keri Z."/>
            <person name="LaButti K."/>
            <person name="Lipzen A."/>
            <person name="Lombard V."/>
            <person name="Magnuson J."/>
            <person name="Maillard F."/>
            <person name="Morin E."/>
            <person name="Murat C."/>
            <person name="Nolan M."/>
            <person name="Ohm R."/>
            <person name="Pangilinan J."/>
            <person name="Pereira M."/>
            <person name="Perotto S."/>
            <person name="Peter M."/>
            <person name="Riley R."/>
            <person name="Sitrit Y."/>
            <person name="Stielow B."/>
            <person name="Szollosi G."/>
            <person name="Zifcakova L."/>
            <person name="Stursova M."/>
            <person name="Spatafora J.W."/>
            <person name="Tedersoo L."/>
            <person name="Vaario L.-M."/>
            <person name="Yamada A."/>
            <person name="Yan M."/>
            <person name="Wang P."/>
            <person name="Xu J."/>
            <person name="Bruns T."/>
            <person name="Baldrian P."/>
            <person name="Vilgalys R."/>
            <person name="Henrissat B."/>
            <person name="Grigoriev I.V."/>
            <person name="Hibbett D."/>
            <person name="Nagy L.G."/>
            <person name="Martin F.M."/>
        </authorList>
    </citation>
    <scope>NUCLEOTIDE SEQUENCE</scope>
    <source>
        <strain evidence="2">Prilba</strain>
    </source>
</reference>
<feature type="region of interest" description="Disordered" evidence="1">
    <location>
        <begin position="37"/>
        <end position="80"/>
    </location>
</feature>